<evidence type="ECO:0000256" key="8">
    <source>
        <dbReference type="ARBA" id="ARBA00023310"/>
    </source>
</evidence>
<evidence type="ECO:0000256" key="6">
    <source>
        <dbReference type="ARBA" id="ARBA00023065"/>
    </source>
</evidence>
<comment type="subcellular location">
    <subcellularLocation>
        <location evidence="10">Endomembrane system</location>
        <topology evidence="10">Single-pass membrane protein</topology>
    </subcellularLocation>
</comment>
<comment type="function">
    <text evidence="9">F(1)F(0) ATP synthase produces ATP from ADP in the presence of a proton or sodium gradient. F-type ATPases consist of two structural domains, F(1) containing the extramembraneous catalytic core and F(0) containing the membrane proton channel, linked together by a central stalk and a peripheral stalk. During catalysis, ATP synthesis in the catalytic domain of F(1) is coupled via a rotary mechanism of the central stalk subunits to proton translocation.</text>
</comment>
<evidence type="ECO:0000256" key="4">
    <source>
        <dbReference type="ARBA" id="ARBA00022781"/>
    </source>
</evidence>
<sequence length="163" mass="18629">MENLGIDIKLLVAQLINFGLFFFIYKKFIAGPFVAVMQGEKKKDAERKKMLEEVAKQKETLLLAEKTAKDEIHKKTEESLKAVGHAAELEKASLIKKAHEESAEIVKKASKQIEEERHQMEKQYKETLAKVSVMTVEHALKDFLTEDMQKQVSAKVLSNLEKK</sequence>
<dbReference type="Proteomes" id="UP000230119">
    <property type="component" value="Unassembled WGS sequence"/>
</dbReference>
<keyword evidence="5" id="KW-1133">Transmembrane helix</keyword>
<evidence type="ECO:0008006" key="15">
    <source>
        <dbReference type="Google" id="ProtNLM"/>
    </source>
</evidence>
<comment type="similarity">
    <text evidence="11">Belongs to the ATPase B chain family.</text>
</comment>
<organism evidence="13 14">
    <name type="scientific">Candidatus Roizmanbacteria bacterium CG03_land_8_20_14_0_80_39_12</name>
    <dbReference type="NCBI Taxonomy" id="1974847"/>
    <lineage>
        <taxon>Bacteria</taxon>
        <taxon>Candidatus Roizmaniibacteriota</taxon>
    </lineage>
</organism>
<dbReference type="GO" id="GO:0015986">
    <property type="term" value="P:proton motive force-driven ATP synthesis"/>
    <property type="evidence" value="ECO:0007669"/>
    <property type="project" value="InterPro"/>
</dbReference>
<keyword evidence="4 11" id="KW-0375">Hydrogen ion transport</keyword>
<dbReference type="CDD" id="cd06503">
    <property type="entry name" value="ATP-synt_Fo_b"/>
    <property type="match status" value="1"/>
</dbReference>
<dbReference type="GO" id="GO:0012505">
    <property type="term" value="C:endomembrane system"/>
    <property type="evidence" value="ECO:0007669"/>
    <property type="project" value="UniProtKB-SubCell"/>
</dbReference>
<keyword evidence="7" id="KW-0472">Membrane</keyword>
<dbReference type="GO" id="GO:0045259">
    <property type="term" value="C:proton-transporting ATP synthase complex"/>
    <property type="evidence" value="ECO:0007669"/>
    <property type="project" value="UniProtKB-KW"/>
</dbReference>
<evidence type="ECO:0000256" key="7">
    <source>
        <dbReference type="ARBA" id="ARBA00023136"/>
    </source>
</evidence>
<evidence type="ECO:0000256" key="9">
    <source>
        <dbReference type="ARBA" id="ARBA00025198"/>
    </source>
</evidence>
<keyword evidence="3 11" id="KW-0812">Transmembrane</keyword>
<keyword evidence="6 11" id="KW-0406">Ion transport</keyword>
<feature type="coiled-coil region" evidence="12">
    <location>
        <begin position="96"/>
        <end position="130"/>
    </location>
</feature>
<dbReference type="GO" id="GO:0015078">
    <property type="term" value="F:proton transmembrane transporter activity"/>
    <property type="evidence" value="ECO:0007669"/>
    <property type="project" value="InterPro"/>
</dbReference>
<evidence type="ECO:0000256" key="5">
    <source>
        <dbReference type="ARBA" id="ARBA00022989"/>
    </source>
</evidence>
<gene>
    <name evidence="13" type="ORF">COS52_01370</name>
</gene>
<accession>A0A2M7BT88</accession>
<evidence type="ECO:0000256" key="11">
    <source>
        <dbReference type="RuleBase" id="RU003848"/>
    </source>
</evidence>
<reference evidence="14" key="1">
    <citation type="submission" date="2017-09" db="EMBL/GenBank/DDBJ databases">
        <title>Depth-based differentiation of microbial function through sediment-hosted aquifers and enrichment of novel symbionts in the deep terrestrial subsurface.</title>
        <authorList>
            <person name="Probst A.J."/>
            <person name="Ladd B."/>
            <person name="Jarett J.K."/>
            <person name="Geller-Mcgrath D.E."/>
            <person name="Sieber C.M.K."/>
            <person name="Emerson J.B."/>
            <person name="Anantharaman K."/>
            <person name="Thomas B.C."/>
            <person name="Malmstrom R."/>
            <person name="Stieglmeier M."/>
            <person name="Klingl A."/>
            <person name="Woyke T."/>
            <person name="Ryan C.M."/>
            <person name="Banfield J.F."/>
        </authorList>
    </citation>
    <scope>NUCLEOTIDE SEQUENCE [LARGE SCALE GENOMIC DNA]</scope>
</reference>
<dbReference type="AlphaFoldDB" id="A0A2M7BT88"/>
<evidence type="ECO:0000313" key="13">
    <source>
        <dbReference type="EMBL" id="PIV08694.1"/>
    </source>
</evidence>
<comment type="caution">
    <text evidence="13">The sequence shown here is derived from an EMBL/GenBank/DDBJ whole genome shotgun (WGS) entry which is preliminary data.</text>
</comment>
<evidence type="ECO:0000256" key="3">
    <source>
        <dbReference type="ARBA" id="ARBA00022692"/>
    </source>
</evidence>
<protein>
    <recommendedName>
        <fullName evidence="15">ATP synthase subunit b</fullName>
    </recommendedName>
</protein>
<evidence type="ECO:0000256" key="12">
    <source>
        <dbReference type="SAM" id="Coils"/>
    </source>
</evidence>
<dbReference type="Pfam" id="PF00430">
    <property type="entry name" value="ATP-synt_B"/>
    <property type="match status" value="1"/>
</dbReference>
<keyword evidence="1 11" id="KW-0813">Transport</keyword>
<dbReference type="InterPro" id="IPR002146">
    <property type="entry name" value="ATP_synth_b/b'su_bac/chlpt"/>
</dbReference>
<evidence type="ECO:0000256" key="1">
    <source>
        <dbReference type="ARBA" id="ARBA00022448"/>
    </source>
</evidence>
<keyword evidence="8" id="KW-0066">ATP synthesis</keyword>
<keyword evidence="2 11" id="KW-0138">CF(0)</keyword>
<dbReference type="EMBL" id="PEVA01000055">
    <property type="protein sequence ID" value="PIV08694.1"/>
    <property type="molecule type" value="Genomic_DNA"/>
</dbReference>
<evidence type="ECO:0000313" key="14">
    <source>
        <dbReference type="Proteomes" id="UP000230119"/>
    </source>
</evidence>
<evidence type="ECO:0000256" key="2">
    <source>
        <dbReference type="ARBA" id="ARBA00022547"/>
    </source>
</evidence>
<name>A0A2M7BT88_9BACT</name>
<evidence type="ECO:0000256" key="10">
    <source>
        <dbReference type="ARBA" id="ARBA00037847"/>
    </source>
</evidence>
<proteinExistence type="inferred from homology"/>
<keyword evidence="12" id="KW-0175">Coiled coil</keyword>